<comment type="similarity">
    <text evidence="1">Belongs to the transferase hexapeptide repeat family.</text>
</comment>
<dbReference type="Proteomes" id="UP000595095">
    <property type="component" value="Chromosome"/>
</dbReference>
<evidence type="ECO:0000313" key="4">
    <source>
        <dbReference type="EMBL" id="QPG05133.1"/>
    </source>
</evidence>
<accession>A0A7S9DWR3</accession>
<keyword evidence="2 4" id="KW-0808">Transferase</keyword>
<gene>
    <name evidence="4" type="primary">wcaF</name>
    <name evidence="4" type="ORF">IT774_13510</name>
</gene>
<dbReference type="Gene3D" id="2.160.10.10">
    <property type="entry name" value="Hexapeptide repeat proteins"/>
    <property type="match status" value="1"/>
</dbReference>
<feature type="region of interest" description="Disordered" evidence="3">
    <location>
        <begin position="178"/>
        <end position="198"/>
    </location>
</feature>
<evidence type="ECO:0000256" key="1">
    <source>
        <dbReference type="ARBA" id="ARBA00007274"/>
    </source>
</evidence>
<dbReference type="PANTHER" id="PTHR23416:SF23">
    <property type="entry name" value="ACETYLTRANSFERASE C18B11.09C-RELATED"/>
    <property type="match status" value="1"/>
</dbReference>
<dbReference type="RefSeq" id="WP_195810224.1">
    <property type="nucleotide sequence ID" value="NZ_CP064795.1"/>
</dbReference>
<dbReference type="SUPFAM" id="SSF51161">
    <property type="entry name" value="Trimeric LpxA-like enzymes"/>
    <property type="match status" value="1"/>
</dbReference>
<organism evidence="4 5">
    <name type="scientific">Salinimonas marina</name>
    <dbReference type="NCBI Taxonomy" id="2785918"/>
    <lineage>
        <taxon>Bacteria</taxon>
        <taxon>Pseudomonadati</taxon>
        <taxon>Pseudomonadota</taxon>
        <taxon>Gammaproteobacteria</taxon>
        <taxon>Alteromonadales</taxon>
        <taxon>Alteromonadaceae</taxon>
        <taxon>Alteromonas/Salinimonas group</taxon>
        <taxon>Salinimonas</taxon>
    </lineage>
</organism>
<dbReference type="NCBIfam" id="NF007797">
    <property type="entry name" value="PRK10502.1"/>
    <property type="match status" value="1"/>
</dbReference>
<evidence type="ECO:0000256" key="2">
    <source>
        <dbReference type="ARBA" id="ARBA00022679"/>
    </source>
</evidence>
<dbReference type="GO" id="GO:0008374">
    <property type="term" value="F:O-acyltransferase activity"/>
    <property type="evidence" value="ECO:0007669"/>
    <property type="project" value="TreeGrafter"/>
</dbReference>
<dbReference type="CDD" id="cd05825">
    <property type="entry name" value="LbH_wcaF_like"/>
    <property type="match status" value="1"/>
</dbReference>
<proteinExistence type="inferred from homology"/>
<dbReference type="InterPro" id="IPR011004">
    <property type="entry name" value="Trimer_LpxA-like_sf"/>
</dbReference>
<dbReference type="InterPro" id="IPR051159">
    <property type="entry name" value="Hexapeptide_acetyltransf"/>
</dbReference>
<dbReference type="GO" id="GO:0005829">
    <property type="term" value="C:cytosol"/>
    <property type="evidence" value="ECO:0007669"/>
    <property type="project" value="TreeGrafter"/>
</dbReference>
<sequence length="198" mass="22419">MQRLDNFKLPEGFRCRTALFVQIWWFVQTFLFRPSPQFAYSWRRFLLRLFGAKIGKNVIIRPSATITYPWNLTIGDFSWVGDDVVLYNLGPIEIGSNAVVSQRSYLCTGSHDYKSEAFDIHAEKIVVKDKAWIATDVFVAPGVVVNEGAVVGARSSVFEDMPANMICVGYPAKPIKPRMDDEDSNVLAEPLPGTDRHW</sequence>
<dbReference type="EMBL" id="CP064795">
    <property type="protein sequence ID" value="QPG05133.1"/>
    <property type="molecule type" value="Genomic_DNA"/>
</dbReference>
<evidence type="ECO:0000313" key="5">
    <source>
        <dbReference type="Proteomes" id="UP000595095"/>
    </source>
</evidence>
<name>A0A7S9DWR3_9ALTE</name>
<keyword evidence="5" id="KW-1185">Reference proteome</keyword>
<evidence type="ECO:0000256" key="3">
    <source>
        <dbReference type="SAM" id="MobiDB-lite"/>
    </source>
</evidence>
<reference evidence="4 5" key="1">
    <citation type="submission" date="2020-11" db="EMBL/GenBank/DDBJ databases">
        <title>Complete genome sequence for Salinimonas sp. strain G2-b.</title>
        <authorList>
            <person name="Park S.-J."/>
        </authorList>
    </citation>
    <scope>NUCLEOTIDE SEQUENCE [LARGE SCALE GENOMIC DNA]</scope>
    <source>
        <strain evidence="4 5">G2-b</strain>
    </source>
</reference>
<protein>
    <submittedName>
        <fullName evidence="4">Colanic acid biosynthesis acetyltransferase WcaF</fullName>
    </submittedName>
</protein>
<dbReference type="PANTHER" id="PTHR23416">
    <property type="entry name" value="SIALIC ACID SYNTHASE-RELATED"/>
    <property type="match status" value="1"/>
</dbReference>
<dbReference type="AlphaFoldDB" id="A0A7S9DWR3"/>
<dbReference type="KEGG" id="smaa:IT774_13510"/>